<keyword evidence="1" id="KW-1133">Transmembrane helix</keyword>
<dbReference type="Proteomes" id="UP000321832">
    <property type="component" value="Unassembled WGS sequence"/>
</dbReference>
<organism evidence="2 3">
    <name type="scientific">Piscinibacter aquaticus</name>
    <dbReference type="NCBI Taxonomy" id="392597"/>
    <lineage>
        <taxon>Bacteria</taxon>
        <taxon>Pseudomonadati</taxon>
        <taxon>Pseudomonadota</taxon>
        <taxon>Betaproteobacteria</taxon>
        <taxon>Burkholderiales</taxon>
        <taxon>Sphaerotilaceae</taxon>
        <taxon>Piscinibacter</taxon>
    </lineage>
</organism>
<evidence type="ECO:0000313" key="3">
    <source>
        <dbReference type="Proteomes" id="UP000321832"/>
    </source>
</evidence>
<comment type="caution">
    <text evidence="2">The sequence shown here is derived from an EMBL/GenBank/DDBJ whole genome shotgun (WGS) entry which is preliminary data.</text>
</comment>
<keyword evidence="1" id="KW-0812">Transmembrane</keyword>
<reference evidence="2 3" key="1">
    <citation type="submission" date="2019-08" db="EMBL/GenBank/DDBJ databases">
        <authorList>
            <person name="Khan S.A."/>
            <person name="Jeon C.O."/>
            <person name="Jeong S.E."/>
        </authorList>
    </citation>
    <scope>NUCLEOTIDE SEQUENCE [LARGE SCALE GENOMIC DNA]</scope>
    <source>
        <strain evidence="3">IMCC1728</strain>
    </source>
</reference>
<evidence type="ECO:0000256" key="1">
    <source>
        <dbReference type="SAM" id="Phobius"/>
    </source>
</evidence>
<keyword evidence="3" id="KW-1185">Reference proteome</keyword>
<dbReference type="AlphaFoldDB" id="A0A5C6TXD3"/>
<feature type="transmembrane region" description="Helical" evidence="1">
    <location>
        <begin position="253"/>
        <end position="278"/>
    </location>
</feature>
<sequence>MLARDDGLTLQDLLVTEAVKDLEAHTPLRDDAALAEAVAGGDDRAVRVLVRARRRAADTGIDLDVARLRDRLISLGLLLAALGVVLATMVALTLLGDGHRINAVAAIVMLIAPNVLGIVVWAAFVLLGPRGSGAGAFGRAVSAVARHRRAPEHVRRVWPAAARVLDAQGLTAWALGGLNHLLWAMVYAAAALILAAAFALSQYRLGWETTILAPQTLHDIARAIARWPGQIGLPADVPAQLDDPDASRLLGRWLIAGTLAYGTMPRVLLALLCGAVLLRRRRGLALDLDEPYHRRVIARLEALAPTRVIDAEHAPPVAPRALAGGAAEAGKLVLIGFELPTELPLPPALLQRAAWNERLDGGLEERQAVLRRLADHPPARLLLACHAPSTPDRGTLRFLEAARAGAVTLLLGDGTHAARWRDWLDAAGRNDIAVLTDAEAALAHG</sequence>
<accession>A0A5C6TXD3</accession>
<feature type="transmembrane region" description="Helical" evidence="1">
    <location>
        <begin position="181"/>
        <end position="200"/>
    </location>
</feature>
<dbReference type="EMBL" id="VOPW01000001">
    <property type="protein sequence ID" value="TXC65183.1"/>
    <property type="molecule type" value="Genomic_DNA"/>
</dbReference>
<feature type="transmembrane region" description="Helical" evidence="1">
    <location>
        <begin position="101"/>
        <end position="127"/>
    </location>
</feature>
<protein>
    <submittedName>
        <fullName evidence="2">DUF2868 domain-containing protein</fullName>
    </submittedName>
</protein>
<dbReference type="Pfam" id="PF11067">
    <property type="entry name" value="DUF2868"/>
    <property type="match status" value="1"/>
</dbReference>
<dbReference type="InterPro" id="IPR021296">
    <property type="entry name" value="DUF2868"/>
</dbReference>
<keyword evidence="1" id="KW-0472">Membrane</keyword>
<name>A0A5C6TXD3_9BURK</name>
<proteinExistence type="predicted"/>
<gene>
    <name evidence="2" type="ORF">FSC37_00675</name>
</gene>
<evidence type="ECO:0000313" key="2">
    <source>
        <dbReference type="EMBL" id="TXC65183.1"/>
    </source>
</evidence>
<feature type="transmembrane region" description="Helical" evidence="1">
    <location>
        <begin position="72"/>
        <end position="95"/>
    </location>
</feature>